<dbReference type="InterPro" id="IPR046346">
    <property type="entry name" value="Aminoacid_DH-like_N_sf"/>
</dbReference>
<dbReference type="PANTHER" id="PTHR43403">
    <property type="entry name" value="NAD-SPECIFIC GLUTAMATE DEHYDROGENASE"/>
    <property type="match status" value="1"/>
</dbReference>
<dbReference type="InterPro" id="IPR049056">
    <property type="entry name" value="NAD_Glu_DH_HM3"/>
</dbReference>
<evidence type="ECO:0000259" key="4">
    <source>
        <dbReference type="Pfam" id="PF21076"/>
    </source>
</evidence>
<protein>
    <submittedName>
        <fullName evidence="6">NAD-glutamate dehydrogenase</fullName>
        <ecNumber evidence="6">1.4.1.2</ecNumber>
    </submittedName>
</protein>
<dbReference type="EMBL" id="JASCTH010000002">
    <property type="protein sequence ID" value="MDI6097762.1"/>
    <property type="molecule type" value="Genomic_DNA"/>
</dbReference>
<evidence type="ECO:0000313" key="7">
    <source>
        <dbReference type="Proteomes" id="UP001241758"/>
    </source>
</evidence>
<dbReference type="InterPro" id="IPR049058">
    <property type="entry name" value="NAD_Glu_DH_HM2"/>
</dbReference>
<dbReference type="Gene3D" id="3.40.50.720">
    <property type="entry name" value="NAD(P)-binding Rossmann-like Domain"/>
    <property type="match status" value="1"/>
</dbReference>
<feature type="domain" description="NAD-specific glutamate dehydrogenase C-terminal" evidence="2">
    <location>
        <begin position="1302"/>
        <end position="1638"/>
    </location>
</feature>
<dbReference type="SUPFAM" id="SSF53223">
    <property type="entry name" value="Aminoacid dehydrogenase-like, N-terminal domain"/>
    <property type="match status" value="1"/>
</dbReference>
<evidence type="ECO:0000259" key="5">
    <source>
        <dbReference type="Pfam" id="PF21077"/>
    </source>
</evidence>
<dbReference type="Pfam" id="PF05088">
    <property type="entry name" value="Bac_GDH_CD"/>
    <property type="match status" value="1"/>
</dbReference>
<accession>A0ABT6WDF4</accession>
<dbReference type="InterPro" id="IPR024727">
    <property type="entry name" value="NAD_Glu_DH_N_ACT1"/>
</dbReference>
<reference evidence="6 7" key="1">
    <citation type="submission" date="2023-05" db="EMBL/GenBank/DDBJ databases">
        <title>Actinoplanes sp. NEAU-A12 genome sequencing.</title>
        <authorList>
            <person name="Wang Z.-S."/>
        </authorList>
    </citation>
    <scope>NUCLEOTIDE SEQUENCE [LARGE SCALE GENOMIC DNA]</scope>
    <source>
        <strain evidence="6 7">NEAU-A12</strain>
    </source>
</reference>
<dbReference type="SUPFAM" id="SSF51735">
    <property type="entry name" value="NAD(P)-binding Rossmann-fold domains"/>
    <property type="match status" value="1"/>
</dbReference>
<dbReference type="Pfam" id="PF21078">
    <property type="entry name" value="GDH_HM3"/>
    <property type="match status" value="1"/>
</dbReference>
<dbReference type="Pfam" id="PF21074">
    <property type="entry name" value="GDH_C"/>
    <property type="match status" value="1"/>
</dbReference>
<sequence>MAVADEATTDSDQTVPDQVLTKPGLALTGRIGASVDEGDIDDTVPNAERLIAQAVDRAGEDHNTASLVGRFWRFAPDEELVGYTPDEMYSAAVEHRELARNRLPGELKLAITEPSGPQAHSVLRIVTDDMPFLVDSVIALLTAHNLQVYLMVHPLIVVRREPLGALAELEAEVEPDDAIEGDLVESWIRIEIDPVRRPEAREQLLNEVRRVLTDVRDAVEDWPRMRQRALVVADELATARGSKRGLPVPDKDVTDSVELLKWLAHDHFTFLGYREYRLDDGLLSAVPGTGLGILRGASKPRRLAAEMAPEVYERAMERRLLVITKANSRATVHRSAYLDYIGVKVFDDAGNVVGEKRFLGLFSSSAYRTSVRQLPVVRRKVQEVMDRSGLSPRGHSGKDLLQILETYPRDELFQIKTDDLYEAVIGVLRMAGRRQLRLFLRRDGYGRFISCLIYLPRDRFTTGNRLRMQEILLRELNGVGVDYTTRVTERMLARVHFIVRTDPAAPPGHPDPNTLAELLADATRMWDDDFSLVLERKLGDEQARRLFLRYSSAYPESYKNTHTPYEGMQDLAKLELLEEPGQLAMHLFRRRRLGQDGTPEPDERDVRFKVYRYGEPMMLSAVLPVLHSLGVRVIDERPYEIRRDDGVIYLYDFGLLPPAGHRELAEVRPQVENAFAAAWRGEAEVDGFNELVLRAGMTWRQVVVLRAYAKYLRQTGNVFSQRYLESTFIAYPEIAGLLVKLFETRFSPTLPVGEAERARQAGEVRDRITELLDQVESLDQDRILRSYLTLIEATLRTSFFQRGREGRPKSYVAFKLDPQAIPDLPQPRPKFEIFVYSPRFEGVHLRFGAVARGGLRWSDRREDFRTEVLGLVKAQMVKNSVIVPVGAKGGFVLKQKPGDRDEAVECYKRFITALLDVTDNILSGKIVPPPEVVRHDGDDPYLVVAADKGTATFSDIANEISVGKDFWMGDAFASGGSAGYDHKKMGITARGAWESVKKHFRDLGVDTQSQDFTVVGVGDMSGDVFGNGMLLSRHIRLVAAFDHRHIFLDPDPQASTSYAERQRLFDLPRSSWDDYDRSLISAGGGVYPRGAKSIPVSPQIRAVLGLGEAPAVSPAELMRAILRAPVDLLFNGGIGTYVKAASESHADVGDKGNDAIRINGADLRVKVVGEGGNLGLTQRGRIEFARAGGRVFTDFIDNSAGVDCSDHEVNIKILLGGAVVDGEMTIPERDELLAAMTDEVGELVLRDNYEQAMALGNAREQAHSLLPVHRRMLTALEQRGALNRELEALPSDKELAVRHENGEGLTPPEFAVLLAYVKISLEREVLADVLVDEAWTADVLTRYFPTPLRERFAGRMAGHRLRREIISTSLVNEVVNRGGTSFVHRAMEESGASAADVIRAYVVIRDVYGLPEIWAAGEALDNQVPTSAQTLVFLETRRLLDRAVRWLVSTRRSPIDVAGEIAKLRPGVADLLPRLPQVIVGSERRALDSRVAELVGRGVPEDLAGAVSRVFYGFGLLDILETASAVNRDPGEVAQVYFVLSERFGVDVLLSHISRLPRGDRWQTLARMALRYDLYAALAALTAEVLQSTPSTAAPEDRVSEWEQVNAASIARASNAMGEVDDSPADLAALSVLLRQIRTLVKTSSAA</sequence>
<dbReference type="EC" id="1.4.1.2" evidence="6"/>
<comment type="caution">
    <text evidence="6">The sequence shown here is derived from an EMBL/GenBank/DDBJ whole genome shotgun (WGS) entry which is preliminary data.</text>
</comment>
<proteinExistence type="predicted"/>
<gene>
    <name evidence="6" type="ORF">QLQ12_03995</name>
</gene>
<dbReference type="Pfam" id="PF21079">
    <property type="entry name" value="GDH_HM2"/>
    <property type="match status" value="1"/>
</dbReference>
<feature type="domain" description="NAD-glutamate dehydrogenase N-terminal ACT1" evidence="3">
    <location>
        <begin position="68"/>
        <end position="207"/>
    </location>
</feature>
<dbReference type="InterPro" id="IPR048381">
    <property type="entry name" value="GDH_C"/>
</dbReference>
<dbReference type="InterPro" id="IPR049064">
    <property type="entry name" value="NAD_Glu_DH_ACT3"/>
</dbReference>
<dbReference type="GO" id="GO:0004352">
    <property type="term" value="F:glutamate dehydrogenase (NAD+) activity"/>
    <property type="evidence" value="ECO:0007669"/>
    <property type="project" value="UniProtKB-EC"/>
</dbReference>
<dbReference type="PANTHER" id="PTHR43403:SF1">
    <property type="entry name" value="NAD-SPECIFIC GLUTAMATE DEHYDROGENASE"/>
    <property type="match status" value="1"/>
</dbReference>
<feature type="domain" description="NAD-glutamate dehydrogenase catalytic" evidence="1">
    <location>
        <begin position="768"/>
        <end position="1256"/>
    </location>
</feature>
<dbReference type="InterPro" id="IPR028971">
    <property type="entry name" value="NAD-GDH_cat"/>
</dbReference>
<organism evidence="6 7">
    <name type="scientific">Actinoplanes sandaracinus</name>
    <dbReference type="NCBI Taxonomy" id="3045177"/>
    <lineage>
        <taxon>Bacteria</taxon>
        <taxon>Bacillati</taxon>
        <taxon>Actinomycetota</taxon>
        <taxon>Actinomycetes</taxon>
        <taxon>Micromonosporales</taxon>
        <taxon>Micromonosporaceae</taxon>
        <taxon>Actinoplanes</taxon>
    </lineage>
</organism>
<dbReference type="InterPro" id="IPR007780">
    <property type="entry name" value="NAD_Glu_DH_bac"/>
</dbReference>
<evidence type="ECO:0000259" key="3">
    <source>
        <dbReference type="Pfam" id="PF21075"/>
    </source>
</evidence>
<evidence type="ECO:0000313" key="6">
    <source>
        <dbReference type="EMBL" id="MDI6097762.1"/>
    </source>
</evidence>
<dbReference type="InterPro" id="IPR036291">
    <property type="entry name" value="NAD(P)-bd_dom_sf"/>
</dbReference>
<name>A0ABT6WDF4_9ACTN</name>
<evidence type="ECO:0000259" key="2">
    <source>
        <dbReference type="Pfam" id="PF21074"/>
    </source>
</evidence>
<keyword evidence="6" id="KW-0560">Oxidoreductase</keyword>
<dbReference type="PIRSF" id="PIRSF036761">
    <property type="entry name" value="GDH_Mll4104"/>
    <property type="match status" value="1"/>
</dbReference>
<evidence type="ECO:0000259" key="1">
    <source>
        <dbReference type="Pfam" id="PF05088"/>
    </source>
</evidence>
<dbReference type="Pfam" id="PF21075">
    <property type="entry name" value="GDH_ACT1"/>
    <property type="match status" value="1"/>
</dbReference>
<keyword evidence="7" id="KW-1185">Reference proteome</keyword>
<dbReference type="Pfam" id="PF21073">
    <property type="entry name" value="GDH_HM1"/>
    <property type="match status" value="1"/>
</dbReference>
<dbReference type="InterPro" id="IPR049062">
    <property type="entry name" value="NAD_Glu_DH_ACT2"/>
</dbReference>
<dbReference type="InterPro" id="IPR049059">
    <property type="entry name" value="NAD_Glu_DH_HM1"/>
</dbReference>
<dbReference type="Proteomes" id="UP001241758">
    <property type="component" value="Unassembled WGS sequence"/>
</dbReference>
<dbReference type="RefSeq" id="WP_282757142.1">
    <property type="nucleotide sequence ID" value="NZ_JASCTH010000002.1"/>
</dbReference>
<feature type="domain" description="NAD-glutamate dehydrogenase ACT2" evidence="4">
    <location>
        <begin position="437"/>
        <end position="527"/>
    </location>
</feature>
<feature type="domain" description="NAD-glutamate dehydrogenase ACT3" evidence="5">
    <location>
        <begin position="583"/>
        <end position="660"/>
    </location>
</feature>
<dbReference type="Pfam" id="PF21076">
    <property type="entry name" value="GDH_ACT2"/>
    <property type="match status" value="1"/>
</dbReference>
<dbReference type="Pfam" id="PF21077">
    <property type="entry name" value="GDH_ACT3"/>
    <property type="match status" value="1"/>
</dbReference>